<dbReference type="Proteomes" id="UP001190700">
    <property type="component" value="Unassembled WGS sequence"/>
</dbReference>
<gene>
    <name evidence="1" type="ORF">CYMTET_49174</name>
</gene>
<dbReference type="PANTHER" id="PTHR13244:SF7">
    <property type="entry name" value="ZINC FINGER MYND DOMAIN-CONTAINING PROTEIN 10"/>
    <property type="match status" value="1"/>
</dbReference>
<name>A0AAE0EU55_9CHLO</name>
<dbReference type="PANTHER" id="PTHR13244">
    <property type="entry name" value="ZINC FINGER MYND DOMAIN CONTAINING PROTEIN 10"/>
    <property type="match status" value="1"/>
</dbReference>
<proteinExistence type="predicted"/>
<protein>
    <submittedName>
        <fullName evidence="1">Uncharacterized protein</fullName>
    </submittedName>
</protein>
<organism evidence="1 2">
    <name type="scientific">Cymbomonas tetramitiformis</name>
    <dbReference type="NCBI Taxonomy" id="36881"/>
    <lineage>
        <taxon>Eukaryota</taxon>
        <taxon>Viridiplantae</taxon>
        <taxon>Chlorophyta</taxon>
        <taxon>Pyramimonadophyceae</taxon>
        <taxon>Pyramimonadales</taxon>
        <taxon>Pyramimonadaceae</taxon>
        <taxon>Cymbomonas</taxon>
    </lineage>
</organism>
<accession>A0AAE0EU55</accession>
<comment type="caution">
    <text evidence="1">The sequence shown here is derived from an EMBL/GenBank/DDBJ whole genome shotgun (WGS) entry which is preliminary data.</text>
</comment>
<reference evidence="1 2" key="1">
    <citation type="journal article" date="2015" name="Genome Biol. Evol.">
        <title>Comparative Genomics of a Bacterivorous Green Alga Reveals Evolutionary Causalities and Consequences of Phago-Mixotrophic Mode of Nutrition.</title>
        <authorList>
            <person name="Burns J.A."/>
            <person name="Paasch A."/>
            <person name="Narechania A."/>
            <person name="Kim E."/>
        </authorList>
    </citation>
    <scope>NUCLEOTIDE SEQUENCE [LARGE SCALE GENOMIC DNA]</scope>
    <source>
        <strain evidence="1 2">PLY_AMNH</strain>
    </source>
</reference>
<dbReference type="EMBL" id="LGRX02033493">
    <property type="protein sequence ID" value="KAK3241028.1"/>
    <property type="molecule type" value="Genomic_DNA"/>
</dbReference>
<dbReference type="AlphaFoldDB" id="A0AAE0EU55"/>
<evidence type="ECO:0000313" key="1">
    <source>
        <dbReference type="EMBL" id="KAK3241028.1"/>
    </source>
</evidence>
<evidence type="ECO:0000313" key="2">
    <source>
        <dbReference type="Proteomes" id="UP001190700"/>
    </source>
</evidence>
<dbReference type="InterPro" id="IPR052298">
    <property type="entry name" value="ZMYND10"/>
</dbReference>
<dbReference type="GO" id="GO:0005737">
    <property type="term" value="C:cytoplasm"/>
    <property type="evidence" value="ECO:0007669"/>
    <property type="project" value="TreeGrafter"/>
</dbReference>
<keyword evidence="2" id="KW-1185">Reference proteome</keyword>
<sequence>MAYGEKGPDLYDRDGDKASVGTSEGYWPAADDFITTGDRRFGREGFPRGWPEVYEKNKALRRLIGKKGLKGVMCKTVDMPSKNDVRREMPEECKHLRPGQSYTNAELLHARRGWAIVKGFVIYELLDGVEGETFVAHKHWWNAQEDGAWVDYTPAEPGSNTASVQVRLLCESADGAKQCTLLDYAADIQARQLLKERQEAASAAAKAVAEEQKKKAASTAFDAFGGMEQSQGPTVSADTALMNAPEAERLVEELQMFKIEKVGTRKWMAQHDVLQRLSLQAHHNVRSYSEEFVKEAFISFDKINEIVHELLVIELWKEKIYPLLGDEQYTGQVAGIDIYICLYHENVLVNLIELLLFHRDALQAMSDDTTLELIDYCHRQLLYLNSGMAKDDVDASKDPTTADEWMKKSKKEEQETKVKELRFGAAISALSVLRYLTDYSESVALGVMARMLDTHDTIVQLVPLLEERPWVRRRKKGTGKDRKNAMEVWDNGVWSPLPPEERLKVAKADAQVWLALNNLIVDPRCRAKYNYDDYRREQVGRLQRHFNEVLFDQLPVLKDLQRCVSEVQFMVTPSSADVTQGRLVLEQVPEIRAAMLNRSDWQHIADKQMASCFADSEENLKRLKKKMEKMVEHFDFMSMLDGGGMEDHINLDMSDAVLEVRIEKIKTSNEYATYKGKLATLIPNLSETDKNLQIVLTSLVQEQRSMAAANSGKLEATLQNVVQKPKRRKLHCPGS</sequence>